<evidence type="ECO:0000313" key="2">
    <source>
        <dbReference type="EMBL" id="KZW02696.1"/>
    </source>
</evidence>
<accession>A0A165PUU0</accession>
<protein>
    <submittedName>
        <fullName evidence="2">Uncharacterized protein</fullName>
    </submittedName>
</protein>
<evidence type="ECO:0000313" key="3">
    <source>
        <dbReference type="Proteomes" id="UP000077266"/>
    </source>
</evidence>
<dbReference type="InParanoid" id="A0A165PUU0"/>
<keyword evidence="3" id="KW-1185">Reference proteome</keyword>
<feature type="region of interest" description="Disordered" evidence="1">
    <location>
        <begin position="14"/>
        <end position="33"/>
    </location>
</feature>
<sequence>MSLRSSKWTVNPSSTLLQSVHSPPPLLDNTDPLHDSNKLNTLLHYQYLFNSLDILLDTRRGASSVEIAPRRTSGKRTATVIRGVTARSFTAKSAISVSAVLARTRFDAISARV</sequence>
<dbReference type="Proteomes" id="UP000077266">
    <property type="component" value="Unassembled WGS sequence"/>
</dbReference>
<proteinExistence type="predicted"/>
<gene>
    <name evidence="2" type="ORF">EXIGLDRAFT_732941</name>
</gene>
<name>A0A165PUU0_EXIGL</name>
<dbReference type="EMBL" id="KV425887">
    <property type="protein sequence ID" value="KZW02696.1"/>
    <property type="molecule type" value="Genomic_DNA"/>
</dbReference>
<reference evidence="2 3" key="1">
    <citation type="journal article" date="2016" name="Mol. Biol. Evol.">
        <title>Comparative Genomics of Early-Diverging Mushroom-Forming Fungi Provides Insights into the Origins of Lignocellulose Decay Capabilities.</title>
        <authorList>
            <person name="Nagy L.G."/>
            <person name="Riley R."/>
            <person name="Tritt A."/>
            <person name="Adam C."/>
            <person name="Daum C."/>
            <person name="Floudas D."/>
            <person name="Sun H."/>
            <person name="Yadav J.S."/>
            <person name="Pangilinan J."/>
            <person name="Larsson K.H."/>
            <person name="Matsuura K."/>
            <person name="Barry K."/>
            <person name="Labutti K."/>
            <person name="Kuo R."/>
            <person name="Ohm R.A."/>
            <person name="Bhattacharya S.S."/>
            <person name="Shirouzu T."/>
            <person name="Yoshinaga Y."/>
            <person name="Martin F.M."/>
            <person name="Grigoriev I.V."/>
            <person name="Hibbett D.S."/>
        </authorList>
    </citation>
    <scope>NUCLEOTIDE SEQUENCE [LARGE SCALE GENOMIC DNA]</scope>
    <source>
        <strain evidence="2 3">HHB12029</strain>
    </source>
</reference>
<organism evidence="2 3">
    <name type="scientific">Exidia glandulosa HHB12029</name>
    <dbReference type="NCBI Taxonomy" id="1314781"/>
    <lineage>
        <taxon>Eukaryota</taxon>
        <taxon>Fungi</taxon>
        <taxon>Dikarya</taxon>
        <taxon>Basidiomycota</taxon>
        <taxon>Agaricomycotina</taxon>
        <taxon>Agaricomycetes</taxon>
        <taxon>Auriculariales</taxon>
        <taxon>Exidiaceae</taxon>
        <taxon>Exidia</taxon>
    </lineage>
</organism>
<dbReference type="AlphaFoldDB" id="A0A165PUU0"/>
<evidence type="ECO:0000256" key="1">
    <source>
        <dbReference type="SAM" id="MobiDB-lite"/>
    </source>
</evidence>